<sequence>MRQPSQHQQTALAGAHLSGVSARPPGGLRLSGLLSSPTASPAGLQRYGSGSSNAGSSRESFGSRRRRTDEEGMGLYSRTRQQQLVNFRRVISDVYEGRLFVSGAAAACNLQCLKRTGITHVVNTIGDICPNVFASLLTYKTYYLKDTRQQNIMCVFYDCIRFISEAIDEGGETSASAVAATGASPASAGGAGSPTGSNRNSGSDHSSTSSDSSSKKPHKVLIHCKEGVSRSATLAIAFLMWKLRLPFAETFERMRSRRAICSPNTGFTYQLLLLQKRLGLQHPRAPISNLDMATSKEGQRAGSPLEGPSSPVVPASGSPSPRATGRRAPPSSIASLDLSIADGRDDRACTAGSPLEADDAGTAPRGLGPRAPRICAPPRPGGDREEGSDAPPQGESPFSSVDDPPAVSPLAQLSAPAAAAIAVAAASARTCSAVEDCVLLLHLVVHSAHSPDFLLWSEITEWRPGVLPSFSEHGVYMLRGGGQAWVWMDSSKCLRKAAEVEEAARNYQENVALVERRSIQLHYIAPGSEPSAFWLTLGIGEGTTHLGVPNLPSGLEPMVPEKSEEPFRWRDYCAFDLPADWGEVGAAEGAFMATGTHQDPPATQGPSMLEGGTEGLYRPCEVNLGQLQSSSNTSSRLSSGVPSVRRSLELFENPADEVSPQTAAGAGGAATTAAAARNTKGVAMLFSLPNLEEPLGLFDSEDLLPDRVFLLVAEGSEGSDCGTTDATVAGKEAVRAWLWVGANAEFDPERDQEAVKAQVMALLLQLDGEESETFWSHFANG</sequence>
<keyword evidence="2" id="KW-0904">Protein phosphatase</keyword>
<dbReference type="InterPro" id="IPR029021">
    <property type="entry name" value="Prot-tyrosine_phosphatase-like"/>
</dbReference>
<reference evidence="6" key="1">
    <citation type="submission" date="2013-10" db="EMBL/GenBank/DDBJ databases">
        <title>Genomic analysis of the causative agents of coccidiosis in chickens.</title>
        <authorList>
            <person name="Reid A.J."/>
            <person name="Blake D."/>
            <person name="Billington K."/>
            <person name="Browne H."/>
            <person name="Dunn M."/>
            <person name="Hung S."/>
            <person name="Kawahara F."/>
            <person name="Miranda-Saavedra D."/>
            <person name="Mourier T."/>
            <person name="Nagra H."/>
            <person name="Otto T.D."/>
            <person name="Rawlings N."/>
            <person name="Sanchez A."/>
            <person name="Sanders M."/>
            <person name="Subramaniam C."/>
            <person name="Tay Y."/>
            <person name="Dear P."/>
            <person name="Doerig C."/>
            <person name="Gruber A."/>
            <person name="Parkinson J."/>
            <person name="Shirley M."/>
            <person name="Wan K.L."/>
            <person name="Berriman M."/>
            <person name="Tomley F."/>
            <person name="Pain A."/>
        </authorList>
    </citation>
    <scope>NUCLEOTIDE SEQUENCE [LARGE SCALE GENOMIC DNA]</scope>
    <source>
        <strain evidence="6">Houghton</strain>
    </source>
</reference>
<evidence type="ECO:0000256" key="2">
    <source>
        <dbReference type="ARBA" id="ARBA00022912"/>
    </source>
</evidence>
<dbReference type="RefSeq" id="XP_013354341.1">
    <property type="nucleotide sequence ID" value="XM_013498887.1"/>
</dbReference>
<evidence type="ECO:0000256" key="3">
    <source>
        <dbReference type="SAM" id="MobiDB-lite"/>
    </source>
</evidence>
<dbReference type="OrthoDB" id="2017893at2759"/>
<dbReference type="GO" id="GO:0004721">
    <property type="term" value="F:phosphoprotein phosphatase activity"/>
    <property type="evidence" value="ECO:0007669"/>
    <property type="project" value="UniProtKB-KW"/>
</dbReference>
<dbReference type="SUPFAM" id="SSF52799">
    <property type="entry name" value="(Phosphotyrosine protein) phosphatases II"/>
    <property type="match status" value="1"/>
</dbReference>
<feature type="compositionally biased region" description="Low complexity" evidence="3">
    <location>
        <begin position="23"/>
        <end position="37"/>
    </location>
</feature>
<feature type="compositionally biased region" description="Low complexity" evidence="3">
    <location>
        <begin position="184"/>
        <end position="212"/>
    </location>
</feature>
<dbReference type="CDD" id="cd14498">
    <property type="entry name" value="DSP"/>
    <property type="match status" value="1"/>
</dbReference>
<dbReference type="PROSITE" id="PS50056">
    <property type="entry name" value="TYR_PHOSPHATASE_2"/>
    <property type="match status" value="1"/>
</dbReference>
<dbReference type="Pfam" id="PF00782">
    <property type="entry name" value="DSPc"/>
    <property type="match status" value="1"/>
</dbReference>
<dbReference type="AlphaFoldDB" id="U6K469"/>
<dbReference type="Gene3D" id="3.90.190.10">
    <property type="entry name" value="Protein tyrosine phosphatase superfamily"/>
    <property type="match status" value="1"/>
</dbReference>
<dbReference type="EMBL" id="HG683560">
    <property type="protein sequence ID" value="CDJ31776.1"/>
    <property type="molecule type" value="Genomic_DNA"/>
</dbReference>
<dbReference type="VEuPathDB" id="ToxoDB:EMH_0010260"/>
<name>U6K469_9EIME</name>
<proteinExistence type="predicted"/>
<dbReference type="GeneID" id="25375997"/>
<feature type="region of interest" description="Disordered" evidence="3">
    <location>
        <begin position="1"/>
        <end position="75"/>
    </location>
</feature>
<dbReference type="InterPro" id="IPR000387">
    <property type="entry name" value="Tyr_Pase_dom"/>
</dbReference>
<evidence type="ECO:0000259" key="4">
    <source>
        <dbReference type="PROSITE" id="PS50054"/>
    </source>
</evidence>
<evidence type="ECO:0000256" key="1">
    <source>
        <dbReference type="ARBA" id="ARBA00022801"/>
    </source>
</evidence>
<feature type="region of interest" description="Disordered" evidence="3">
    <location>
        <begin position="184"/>
        <end position="217"/>
    </location>
</feature>
<protein>
    <recommendedName>
        <fullName evidence="8">Dual specificity phosphatase, catalytic domain-containing protein</fullName>
    </recommendedName>
</protein>
<dbReference type="SMART" id="SM00195">
    <property type="entry name" value="DSPc"/>
    <property type="match status" value="1"/>
</dbReference>
<dbReference type="PROSITE" id="PS50054">
    <property type="entry name" value="TYR_PHOSPHATASE_DUAL"/>
    <property type="match status" value="1"/>
</dbReference>
<dbReference type="PANTHER" id="PTHR46381">
    <property type="entry name" value="MKPA PROTEIN"/>
    <property type="match status" value="1"/>
</dbReference>
<keyword evidence="7" id="KW-1185">Reference proteome</keyword>
<evidence type="ECO:0008006" key="8">
    <source>
        <dbReference type="Google" id="ProtNLM"/>
    </source>
</evidence>
<dbReference type="PROSITE" id="PS00383">
    <property type="entry name" value="TYR_PHOSPHATASE_1"/>
    <property type="match status" value="1"/>
</dbReference>
<feature type="region of interest" description="Disordered" evidence="3">
    <location>
        <begin position="294"/>
        <end position="409"/>
    </location>
</feature>
<dbReference type="InterPro" id="IPR016130">
    <property type="entry name" value="Tyr_Pase_AS"/>
</dbReference>
<feature type="domain" description="Tyrosine-protein phosphatase" evidence="4">
    <location>
        <begin position="90"/>
        <end position="280"/>
    </location>
</feature>
<dbReference type="InterPro" id="IPR020422">
    <property type="entry name" value="TYR_PHOSPHATASE_DUAL_dom"/>
</dbReference>
<dbReference type="Proteomes" id="UP000030744">
    <property type="component" value="Unassembled WGS sequence"/>
</dbReference>
<dbReference type="PANTHER" id="PTHR46381:SF2">
    <property type="entry name" value="MAP KINASE PHOSPHATASE"/>
    <property type="match status" value="1"/>
</dbReference>
<feature type="compositionally biased region" description="Low complexity" evidence="3">
    <location>
        <begin position="48"/>
        <end position="60"/>
    </location>
</feature>
<feature type="compositionally biased region" description="Polar residues" evidence="3">
    <location>
        <begin position="1"/>
        <end position="11"/>
    </location>
</feature>
<evidence type="ECO:0000313" key="7">
    <source>
        <dbReference type="Proteomes" id="UP000030744"/>
    </source>
</evidence>
<reference evidence="6" key="2">
    <citation type="submission" date="2013-10" db="EMBL/GenBank/DDBJ databases">
        <authorList>
            <person name="Aslett M."/>
        </authorList>
    </citation>
    <scope>NUCLEOTIDE SEQUENCE [LARGE SCALE GENOMIC DNA]</scope>
    <source>
        <strain evidence="6">Houghton</strain>
    </source>
</reference>
<dbReference type="InterPro" id="IPR000340">
    <property type="entry name" value="Dual-sp_phosphatase_cat-dom"/>
</dbReference>
<feature type="compositionally biased region" description="Low complexity" evidence="3">
    <location>
        <begin position="307"/>
        <end position="321"/>
    </location>
</feature>
<evidence type="ECO:0000313" key="6">
    <source>
        <dbReference type="EMBL" id="CDJ31776.1"/>
    </source>
</evidence>
<gene>
    <name evidence="6" type="ORF">EMH_0010260</name>
</gene>
<organism evidence="6 7">
    <name type="scientific">Eimeria mitis</name>
    <dbReference type="NCBI Taxonomy" id="44415"/>
    <lineage>
        <taxon>Eukaryota</taxon>
        <taxon>Sar</taxon>
        <taxon>Alveolata</taxon>
        <taxon>Apicomplexa</taxon>
        <taxon>Conoidasida</taxon>
        <taxon>Coccidia</taxon>
        <taxon>Eucoccidiorida</taxon>
        <taxon>Eimeriorina</taxon>
        <taxon>Eimeriidae</taxon>
        <taxon>Eimeria</taxon>
    </lineage>
</organism>
<feature type="domain" description="Tyrosine specific protein phosphatases" evidence="5">
    <location>
        <begin position="219"/>
        <end position="258"/>
    </location>
</feature>
<evidence type="ECO:0000259" key="5">
    <source>
        <dbReference type="PROSITE" id="PS50056"/>
    </source>
</evidence>
<accession>U6K469</accession>
<keyword evidence="1" id="KW-0378">Hydrolase</keyword>